<organism evidence="1 2">
    <name type="scientific">Sphingobacterium hungaricum</name>
    <dbReference type="NCBI Taxonomy" id="2082723"/>
    <lineage>
        <taxon>Bacteria</taxon>
        <taxon>Pseudomonadati</taxon>
        <taxon>Bacteroidota</taxon>
        <taxon>Sphingobacteriia</taxon>
        <taxon>Sphingobacteriales</taxon>
        <taxon>Sphingobacteriaceae</taxon>
        <taxon>Sphingobacterium</taxon>
    </lineage>
</organism>
<accession>A0A928UWD2</accession>
<dbReference type="Proteomes" id="UP000616201">
    <property type="component" value="Unassembled WGS sequence"/>
</dbReference>
<sequence length="555" mass="62803">MRFYIFILFTLLLSSCKKDLLTNDSSKAYLGNSLTLNDAKKHLRKSLDIQFANKDPRNKISSSSPVNISSISENMADSVYNQFYWDYAAREEIIEGYPAILVPIIMQEEINSSLVEGMAPKGYRVAVFQHDYDKNNIIVSFRDYHPYEQEIIDLMQDKGMSRYPSRFLGFYDLLGDEFSGHVIHLDYQLTALRITEVVDNKMIKYLNLPSEDPLQENPLIEHEYEEIFPVSGHECQVQIAYPDLEISYTTQRFVGSEPSGQVGSNLDGRSIYGMSMGMRKVGSYNLIWRTETIPTGGCSNINGANGFSNGIATYYGSAAGPPVQESDDCLKRMRINNILGYKAKLADIKGQKNSLGIKVEAGFNVSVKDLLNLTDQEISRVYNDNDQYNVKIPFTWNSEDGYVLNTTHFHTFGYPPSIQDFFALGTSAHMVANASGDKDFHKETFMTNYVDIIEIGGGEFYAITVVDMDKLILKTRGNSVDLSTYINNLDRYLSKYDKFLNGRPDSPELRINFLLDNFSDSIKLYKGTRDENGNLKKLDKLGYAQEGYTFGGIDC</sequence>
<evidence type="ECO:0000313" key="2">
    <source>
        <dbReference type="Proteomes" id="UP000616201"/>
    </source>
</evidence>
<name>A0A928UWD2_9SPHI</name>
<protein>
    <submittedName>
        <fullName evidence="1">Uncharacterized protein</fullName>
    </submittedName>
</protein>
<gene>
    <name evidence="1" type="ORF">C4F49_02345</name>
</gene>
<reference evidence="1" key="1">
    <citation type="submission" date="2018-02" db="EMBL/GenBank/DDBJ databases">
        <authorList>
            <person name="Vasarhelyi B.M."/>
            <person name="Deshmukh S."/>
            <person name="Balint B."/>
            <person name="Kukolya J."/>
        </authorList>
    </citation>
    <scope>NUCLEOTIDE SEQUENCE</scope>
    <source>
        <strain evidence="1">KB22</strain>
    </source>
</reference>
<proteinExistence type="predicted"/>
<keyword evidence="2" id="KW-1185">Reference proteome</keyword>
<evidence type="ECO:0000313" key="1">
    <source>
        <dbReference type="EMBL" id="MBE8712520.1"/>
    </source>
</evidence>
<dbReference type="PROSITE" id="PS51257">
    <property type="entry name" value="PROKAR_LIPOPROTEIN"/>
    <property type="match status" value="1"/>
</dbReference>
<dbReference type="EMBL" id="PRDK01000001">
    <property type="protein sequence ID" value="MBE8712520.1"/>
    <property type="molecule type" value="Genomic_DNA"/>
</dbReference>
<comment type="caution">
    <text evidence="1">The sequence shown here is derived from an EMBL/GenBank/DDBJ whole genome shotgun (WGS) entry which is preliminary data.</text>
</comment>
<dbReference type="AlphaFoldDB" id="A0A928UWD2"/>